<gene>
    <name evidence="1" type="ORF">BpHYR1_047027</name>
</gene>
<evidence type="ECO:0000313" key="1">
    <source>
        <dbReference type="EMBL" id="RNA37905.1"/>
    </source>
</evidence>
<name>A0A3M7SQB6_BRAPC</name>
<proteinExistence type="predicted"/>
<dbReference type="Proteomes" id="UP000276133">
    <property type="component" value="Unassembled WGS sequence"/>
</dbReference>
<dbReference type="EMBL" id="REGN01000960">
    <property type="protein sequence ID" value="RNA37905.1"/>
    <property type="molecule type" value="Genomic_DNA"/>
</dbReference>
<evidence type="ECO:0000313" key="2">
    <source>
        <dbReference type="Proteomes" id="UP000276133"/>
    </source>
</evidence>
<protein>
    <submittedName>
        <fullName evidence="1">Uncharacterized protein</fullName>
    </submittedName>
</protein>
<dbReference type="AlphaFoldDB" id="A0A3M7SQB6"/>
<dbReference type="OrthoDB" id="10401957at2759"/>
<keyword evidence="2" id="KW-1185">Reference proteome</keyword>
<comment type="caution">
    <text evidence="1">The sequence shown here is derived from an EMBL/GenBank/DDBJ whole genome shotgun (WGS) entry which is preliminary data.</text>
</comment>
<accession>A0A3M7SQB6</accession>
<sequence>MAVEVFKNLFKQSQESGYFSFKKLSQELSILSPKSREKQGVSYNDTEQKIIAETKAAIVKNFCLNSAIMNTDKFNISILNGFMELLDDETNSEKNLAQSFFLLHASKSDFSNIKCSKDIIINILKNLWSIDTNVDQEEYSEYHSMFQTLIKSKNIIKNITNVMNELIEEINKPLYNYSNLKLIFFNSDFDTLCGFSGKDRIYINTLPFTKISQYRCFSSEVKEIALKLEFVRLFIHETSHVVLRYYLGNLNLSSPYLKNESNYKIKKSVIECGIESEKKIFQEVIDWDRSIDNRYNLTYCKKFLNDILSDKFEIFDTEKAEVVLIPPEDIPKVTFSIRFHEKLRGF</sequence>
<organism evidence="1 2">
    <name type="scientific">Brachionus plicatilis</name>
    <name type="common">Marine rotifer</name>
    <name type="synonym">Brachionus muelleri</name>
    <dbReference type="NCBI Taxonomy" id="10195"/>
    <lineage>
        <taxon>Eukaryota</taxon>
        <taxon>Metazoa</taxon>
        <taxon>Spiralia</taxon>
        <taxon>Gnathifera</taxon>
        <taxon>Rotifera</taxon>
        <taxon>Eurotatoria</taxon>
        <taxon>Monogononta</taxon>
        <taxon>Pseudotrocha</taxon>
        <taxon>Ploima</taxon>
        <taxon>Brachionidae</taxon>
        <taxon>Brachionus</taxon>
    </lineage>
</organism>
<reference evidence="1 2" key="1">
    <citation type="journal article" date="2018" name="Sci. Rep.">
        <title>Genomic signatures of local adaptation to the degree of environmental predictability in rotifers.</title>
        <authorList>
            <person name="Franch-Gras L."/>
            <person name="Hahn C."/>
            <person name="Garcia-Roger E.M."/>
            <person name="Carmona M.J."/>
            <person name="Serra M."/>
            <person name="Gomez A."/>
        </authorList>
    </citation>
    <scope>NUCLEOTIDE SEQUENCE [LARGE SCALE GENOMIC DNA]</scope>
    <source>
        <strain evidence="1">HYR1</strain>
    </source>
</reference>